<feature type="transmembrane region" description="Helical" evidence="2">
    <location>
        <begin position="366"/>
        <end position="386"/>
    </location>
</feature>
<dbReference type="AlphaFoldDB" id="A0A1M7Q139"/>
<evidence type="ECO:0000256" key="2">
    <source>
        <dbReference type="SAM" id="Phobius"/>
    </source>
</evidence>
<dbReference type="RefSeq" id="WP_073202387.1">
    <property type="nucleotide sequence ID" value="NZ_FRCZ01000005.1"/>
</dbReference>
<accession>A0A1M7Q139</accession>
<organism evidence="3 4">
    <name type="scientific">Gracilibacillus kekensis</name>
    <dbReference type="NCBI Taxonomy" id="1027249"/>
    <lineage>
        <taxon>Bacteria</taxon>
        <taxon>Bacillati</taxon>
        <taxon>Bacillota</taxon>
        <taxon>Bacilli</taxon>
        <taxon>Bacillales</taxon>
        <taxon>Bacillaceae</taxon>
        <taxon>Gracilibacillus</taxon>
    </lineage>
</organism>
<dbReference type="OrthoDB" id="2218772at2"/>
<evidence type="ECO:0000313" key="4">
    <source>
        <dbReference type="Proteomes" id="UP000184184"/>
    </source>
</evidence>
<keyword evidence="2" id="KW-0812">Transmembrane</keyword>
<keyword evidence="1" id="KW-0175">Coiled coil</keyword>
<protein>
    <submittedName>
        <fullName evidence="3">Uncharacterized protein</fullName>
    </submittedName>
</protein>
<name>A0A1M7Q139_9BACI</name>
<dbReference type="STRING" id="1027249.SAMN05216179_2716"/>
<evidence type="ECO:0000256" key="1">
    <source>
        <dbReference type="SAM" id="Coils"/>
    </source>
</evidence>
<dbReference type="EMBL" id="FRCZ01000005">
    <property type="protein sequence ID" value="SHN23837.1"/>
    <property type="molecule type" value="Genomic_DNA"/>
</dbReference>
<dbReference type="SUPFAM" id="SSF58104">
    <property type="entry name" value="Methyl-accepting chemotaxis protein (MCP) signaling domain"/>
    <property type="match status" value="1"/>
</dbReference>
<dbReference type="Proteomes" id="UP000184184">
    <property type="component" value="Unassembled WGS sequence"/>
</dbReference>
<reference evidence="3 4" key="1">
    <citation type="submission" date="2016-11" db="EMBL/GenBank/DDBJ databases">
        <authorList>
            <person name="Jaros S."/>
            <person name="Januszkiewicz K."/>
            <person name="Wedrychowicz H."/>
        </authorList>
    </citation>
    <scope>NUCLEOTIDE SEQUENCE [LARGE SCALE GENOMIC DNA]</scope>
    <source>
        <strain evidence="3 4">CGMCC 1.10681</strain>
    </source>
</reference>
<sequence length="387" mass="43681">MTNIQTREHNTDNEQTVIVSTRNNGFNKKKNELKAFSKKLPKEAELPSVPITGGLFGLFNYDVTGSDLNRLTDSIQNKMIEQNKVLVRTIQEFNTIYDTFSALDKEYIQGILVSLKAAEEANAKALKGIEGVQENQTEIKHIINQQKQVIQVLKNFKDKVEKIEHLGDVDKIYAVYSTMQSKVKVIETEVESQERTVAKLTDEIKSLLASQSVFQDDLNQLKDAHLKQVKKVEQLISHQNDNISTIEAISKENKTNIEALNKEVANHGEKLGDLKRLFQFDIQTLSEKVDHHNADFVVKLTSTTNEVRENKTNFENTIKEINVEIEQQAENMTSYFETELAKANNEITELSLLTGSLSKVLKTTQVIAFSSIAIICTLVILIISGVL</sequence>
<keyword evidence="2" id="KW-1133">Transmembrane helix</keyword>
<proteinExistence type="predicted"/>
<gene>
    <name evidence="3" type="ORF">SAMN05216179_2716</name>
</gene>
<evidence type="ECO:0000313" key="3">
    <source>
        <dbReference type="EMBL" id="SHN23837.1"/>
    </source>
</evidence>
<feature type="coiled-coil region" evidence="1">
    <location>
        <begin position="183"/>
        <end position="210"/>
    </location>
</feature>
<keyword evidence="2" id="KW-0472">Membrane</keyword>
<keyword evidence="4" id="KW-1185">Reference proteome</keyword>